<organism evidence="3 4">
    <name type="scientific">Azohydromonas caseinilytica</name>
    <dbReference type="NCBI Taxonomy" id="2728836"/>
    <lineage>
        <taxon>Bacteria</taxon>
        <taxon>Pseudomonadati</taxon>
        <taxon>Pseudomonadota</taxon>
        <taxon>Betaproteobacteria</taxon>
        <taxon>Burkholderiales</taxon>
        <taxon>Sphaerotilaceae</taxon>
        <taxon>Azohydromonas</taxon>
    </lineage>
</organism>
<feature type="chain" id="PRO_5032346364" evidence="1">
    <location>
        <begin position="26"/>
        <end position="233"/>
    </location>
</feature>
<keyword evidence="1" id="KW-0732">Signal</keyword>
<evidence type="ECO:0000259" key="2">
    <source>
        <dbReference type="Pfam" id="PF07589"/>
    </source>
</evidence>
<dbReference type="InterPro" id="IPR013424">
    <property type="entry name" value="Ice-binding_C"/>
</dbReference>
<dbReference type="Pfam" id="PF07589">
    <property type="entry name" value="PEP-CTERM"/>
    <property type="match status" value="1"/>
</dbReference>
<dbReference type="EMBL" id="JABBFW010000026">
    <property type="protein sequence ID" value="NML18037.1"/>
    <property type="molecule type" value="Genomic_DNA"/>
</dbReference>
<comment type="caution">
    <text evidence="3">The sequence shown here is derived from an EMBL/GenBank/DDBJ whole genome shotgun (WGS) entry which is preliminary data.</text>
</comment>
<keyword evidence="4" id="KW-1185">Reference proteome</keyword>
<gene>
    <name evidence="3" type="ORF">HHL10_23995</name>
</gene>
<dbReference type="Proteomes" id="UP000574067">
    <property type="component" value="Unassembled WGS sequence"/>
</dbReference>
<accession>A0A848FCT8</accession>
<sequence length="233" mass="23702">MTTQTVLGSFMGAVLLAGAAVSAHAAPTAGSSGYCSNNSASTLMQASDLTYGVNPAAGTSASHDCYGLVFSDNDSAAKVNGLLKDTWGNGWSLAAKDDISSSESHNVLGIDFSVKANAGTSGTWSLGGTGSSLPGTVWLDLVGVLKAGNDYALYYFDDVAFDGSAGGSWDAPFVNKQGRPLNLSHLSIYVREGDNPSPPSEVPEPASLALVGLGLLGVGVSRRGRHKAEKTAA</sequence>
<evidence type="ECO:0000256" key="1">
    <source>
        <dbReference type="SAM" id="SignalP"/>
    </source>
</evidence>
<proteinExistence type="predicted"/>
<protein>
    <submittedName>
        <fullName evidence="3">PEP-CTERM sorting domain-containing protein</fullName>
    </submittedName>
</protein>
<evidence type="ECO:0000313" key="3">
    <source>
        <dbReference type="EMBL" id="NML18037.1"/>
    </source>
</evidence>
<feature type="domain" description="Ice-binding protein C-terminal" evidence="2">
    <location>
        <begin position="202"/>
        <end position="223"/>
    </location>
</feature>
<reference evidence="3 4" key="1">
    <citation type="submission" date="2020-04" db="EMBL/GenBank/DDBJ databases">
        <title>Azohydromonas sp. isolated from soil.</title>
        <authorList>
            <person name="Dahal R.H."/>
        </authorList>
    </citation>
    <scope>NUCLEOTIDE SEQUENCE [LARGE SCALE GENOMIC DNA]</scope>
    <source>
        <strain evidence="3 4">G-1-1-14</strain>
    </source>
</reference>
<feature type="signal peptide" evidence="1">
    <location>
        <begin position="1"/>
        <end position="25"/>
    </location>
</feature>
<dbReference type="NCBIfam" id="TIGR02595">
    <property type="entry name" value="PEP_CTERM"/>
    <property type="match status" value="1"/>
</dbReference>
<dbReference type="RefSeq" id="WP_169162938.1">
    <property type="nucleotide sequence ID" value="NZ_JABBFW010000026.1"/>
</dbReference>
<dbReference type="AlphaFoldDB" id="A0A848FCT8"/>
<evidence type="ECO:0000313" key="4">
    <source>
        <dbReference type="Proteomes" id="UP000574067"/>
    </source>
</evidence>
<name>A0A848FCT8_9BURK</name>